<dbReference type="EMBL" id="JAGYPE020000003">
    <property type="protein sequence ID" value="MCH6264542.1"/>
    <property type="molecule type" value="Genomic_DNA"/>
</dbReference>
<dbReference type="Proteomes" id="UP000677265">
    <property type="component" value="Unassembled WGS sequence"/>
</dbReference>
<proteinExistence type="predicted"/>
<keyword evidence="3" id="KW-1185">Reference proteome</keyword>
<dbReference type="RefSeq" id="WP_213145959.1">
    <property type="nucleotide sequence ID" value="NZ_JAGYPE020000003.1"/>
</dbReference>
<accession>A0A942T4W3</accession>
<dbReference type="AlphaFoldDB" id="A0A942T4W3"/>
<organism evidence="1">
    <name type="scientific">Neobacillus citreus</name>
    <dbReference type="NCBI Taxonomy" id="2833578"/>
    <lineage>
        <taxon>Bacteria</taxon>
        <taxon>Bacillati</taxon>
        <taxon>Bacillota</taxon>
        <taxon>Bacilli</taxon>
        <taxon>Bacillales</taxon>
        <taxon>Bacillaceae</taxon>
        <taxon>Neobacillus</taxon>
    </lineage>
</organism>
<evidence type="ECO:0000313" key="1">
    <source>
        <dbReference type="EMBL" id="MBS4186169.1"/>
    </source>
</evidence>
<sequence>MIHFAWPSTDLKGGKYEDEKSVFKDESELKKLGYQITGSTREKRWKILETAVNQLGLKKVAYTIAQNVKLRKGQKDGETKFRYAIGEWEYDLNKLKQTYYRHDFSWPTI</sequence>
<evidence type="ECO:0000313" key="2">
    <source>
        <dbReference type="EMBL" id="MCH6264542.1"/>
    </source>
</evidence>
<dbReference type="EMBL" id="JAGYPE010000006">
    <property type="protein sequence ID" value="MBS4186169.1"/>
    <property type="molecule type" value="Genomic_DNA"/>
</dbReference>
<gene>
    <name evidence="2" type="ORF">KHB02_003240</name>
    <name evidence="1" type="ORF">KHB02_32770</name>
</gene>
<protein>
    <submittedName>
        <fullName evidence="1">Uncharacterized protein</fullName>
    </submittedName>
</protein>
<comment type="caution">
    <text evidence="1">The sequence shown here is derived from an EMBL/GenBank/DDBJ whole genome shotgun (WGS) entry which is preliminary data.</text>
</comment>
<reference evidence="1" key="1">
    <citation type="submission" date="2021-05" db="EMBL/GenBank/DDBJ databases">
        <title>Novel Bacillus species.</title>
        <authorList>
            <person name="Liu G."/>
        </authorList>
    </citation>
    <scope>NUCLEOTIDE SEQUENCE</scope>
    <source>
        <strain evidence="1 3">FJAT-50051</strain>
    </source>
</reference>
<evidence type="ECO:0000313" key="3">
    <source>
        <dbReference type="Proteomes" id="UP000677265"/>
    </source>
</evidence>
<name>A0A942T4W3_9BACI</name>